<keyword evidence="10" id="KW-1185">Reference proteome</keyword>
<dbReference type="Pfam" id="PF11262">
    <property type="entry name" value="Tho2"/>
    <property type="match status" value="1"/>
</dbReference>
<feature type="domain" description="THO complex subunitTHOC2 N-terminal" evidence="7">
    <location>
        <begin position="586"/>
        <end position="659"/>
    </location>
</feature>
<organism evidence="9 10">
    <name type="scientific">Pichia inconspicua</name>
    <dbReference type="NCBI Taxonomy" id="52247"/>
    <lineage>
        <taxon>Eukaryota</taxon>
        <taxon>Fungi</taxon>
        <taxon>Dikarya</taxon>
        <taxon>Ascomycota</taxon>
        <taxon>Saccharomycotina</taxon>
        <taxon>Pichiomycetes</taxon>
        <taxon>Pichiales</taxon>
        <taxon>Pichiaceae</taxon>
        <taxon>Pichia</taxon>
    </lineage>
</organism>
<protein>
    <recommendedName>
        <fullName evidence="3">THO complex subunit 2</fullName>
    </recommendedName>
</protein>
<feature type="domain" description="THO complex subunit 2 N-terminal" evidence="8">
    <location>
        <begin position="452"/>
        <end position="582"/>
    </location>
</feature>
<dbReference type="STRING" id="52247.A0A4T0WW11"/>
<evidence type="ECO:0000256" key="5">
    <source>
        <dbReference type="SAM" id="MobiDB-lite"/>
    </source>
</evidence>
<feature type="compositionally biased region" description="Basic and acidic residues" evidence="5">
    <location>
        <begin position="1424"/>
        <end position="1438"/>
    </location>
</feature>
<gene>
    <name evidence="9" type="ORF">CANINC_004625</name>
</gene>
<dbReference type="Proteomes" id="UP000307173">
    <property type="component" value="Unassembled WGS sequence"/>
</dbReference>
<dbReference type="Pfam" id="PF16134">
    <property type="entry name" value="THOC2_N"/>
    <property type="match status" value="2"/>
</dbReference>
<dbReference type="PANTHER" id="PTHR21597">
    <property type="entry name" value="THO2 PROTEIN"/>
    <property type="match status" value="1"/>
</dbReference>
<feature type="compositionally biased region" description="Low complexity" evidence="5">
    <location>
        <begin position="1456"/>
        <end position="1465"/>
    </location>
</feature>
<evidence type="ECO:0000259" key="6">
    <source>
        <dbReference type="Pfam" id="PF11262"/>
    </source>
</evidence>
<feature type="compositionally biased region" description="Pro residues" evidence="5">
    <location>
        <begin position="1600"/>
        <end position="1610"/>
    </location>
</feature>
<keyword evidence="4" id="KW-0539">Nucleus</keyword>
<feature type="compositionally biased region" description="Polar residues" evidence="5">
    <location>
        <begin position="1439"/>
        <end position="1455"/>
    </location>
</feature>
<feature type="compositionally biased region" description="Basic and acidic residues" evidence="5">
    <location>
        <begin position="1200"/>
        <end position="1223"/>
    </location>
</feature>
<feature type="compositionally biased region" description="Low complexity" evidence="5">
    <location>
        <begin position="1557"/>
        <end position="1572"/>
    </location>
</feature>
<dbReference type="GO" id="GO:0003729">
    <property type="term" value="F:mRNA binding"/>
    <property type="evidence" value="ECO:0007669"/>
    <property type="project" value="TreeGrafter"/>
</dbReference>
<feature type="compositionally biased region" description="Polar residues" evidence="5">
    <location>
        <begin position="1284"/>
        <end position="1293"/>
    </location>
</feature>
<comment type="subcellular location">
    <subcellularLocation>
        <location evidence="1">Nucleus</location>
    </subcellularLocation>
</comment>
<sequence length="1632" mass="189748">MNKDTMEVDTSVSTELNKTSYLYEWKYITDKLIQEFQTQMPALIETVLSDSMIVVDIFYEFYLTLSEYSERAELELLVQLSTDILTALKTELSNEKYTSLEEDIIVLSQSFITNEMIDSFVKNLSVDKSIKILHLDKAVLKSHNIFPDYSRYQYLDARKRVFSVDAYSSLHESCEGYSRYIMRLFGFAQCQSDQLDLIPTLLDSLTRLMTLYSLDNNRCFLLTIHILSNYVTSKREMVLTILKQSLWWSAKENNSAIISTVISYLSHYPEEECAELGLITLLIKEGLFDFYTIYNSLGPQEFTIENGELLIPLETDQMQILYEQTEKKMISDAQVSAVSALALASVLPDSDDEESTDAMKDDLNANDTDKKESIFDKAKQFRKVQFLRHLIEFEMIEEFSIVLQDYPRIPLIYDSVADRLNTFVENIITPYYMEHANPISLRKLNVCSSTITINSIDDILTVLDKFLKFNQYKIARSSSLMGKLIRLVEYEQKSGSKDTDFYLQFFRAWIFPNLPFLNNIPIINEAYSFLSKHCSLETRYNIYGEYMFKVSKDPTRKLNYDLAEKKTKDLLKRISIENISLSCRTLNKLVSVNPLATSNAFVSHIESYSSLIDLICEASKFFNDYAWDVITFQILNKLSGNRMIMQPDGLNYTQWFSNLTQFIGKLGKLYPESFQLSPILLYIVKNLMSGETNIIGVFKEILDSMTGIKSITNLTSKQIMRLNAEKSLKQLAFMSLQDNRESCRRSCTKLLKTLIDDEIFLQLFIMLCHIPINLIDNADTKPLKFVNQRCDDVNSLIHELITAVNENMDSTLFKENIISVVDLIETYCIQPQWAFELWRVHLAKDIRQNGNDSTAIFKKIKPSLVNSLEHIDWDFIKPELYFTFWTLSLYDINYEDISYMMEESDLRSELIGINMKLKRREELQKKDYMELEMKQRRVSDILKYLKSDKTVHEDHYKSILERLEKEKETWFRNDDVEKYVENSTTMFLQHCALPRLQHSSFDSVFVAKFIFFLNKLDTPVYSLQQILDVLFMHNFLPKTFFTNTTAETENLGLFYQIVMEKLNEWWKDETVYNRESKKFNDDLSFEDFKTLLFKWHDNLVQQILKSLDANDYTTKNNCILFLKVILNNYPIIKEHADVLADKLEWIVENDERDDIKLSSRALIGLIKFRESKYIHIWKFYEMDSQDKEAAMKTSAQKAKVAKDKEEEQQREAAEKERKEREKNQPVTKPYGLVGLGKRPSGPASAGSDKPTSPISTDGATEDAKIPIESTDIVSDPTEDDKKSNSPTDVTLNLTVDKENEEEPDAKVEQQRSDATIKLETVKQEQLRVEDGSKGKSQNAGIISQNDYYKSKQNDLKYTEGRNIKSDEQKNGRNYTRDVGRNTSKDNNRNSKETGRKSRENGKDIGWETKRDSVRDTGRTNQSRYTDRSEWSQYEENRYYKNQSTQGNRTNSVTGKNGNNYSGNYNQRDIYKGDYRDYGRESREQHQRRDNREYVNTRESRGGNESYRDNRSSRDDFGNYNEHDHRGSSNNNKSNTNSNNKSNTNNKYYNERDYRGGNTSNKPNNNPINTTSNAGVHHTRNRINETLRSNAHSQTQTQTQPLPPPPTPPPAEYSGKRHSGSYGSQPAHKRARR</sequence>
<evidence type="ECO:0000256" key="3">
    <source>
        <dbReference type="ARBA" id="ARBA00019596"/>
    </source>
</evidence>
<feature type="compositionally biased region" description="Basic and acidic residues" evidence="5">
    <location>
        <begin position="1304"/>
        <end position="1333"/>
    </location>
</feature>
<evidence type="ECO:0000256" key="1">
    <source>
        <dbReference type="ARBA" id="ARBA00004123"/>
    </source>
</evidence>
<dbReference type="GO" id="GO:0000445">
    <property type="term" value="C:THO complex part of transcription export complex"/>
    <property type="evidence" value="ECO:0007669"/>
    <property type="project" value="TreeGrafter"/>
</dbReference>
<feature type="compositionally biased region" description="Basic and acidic residues" evidence="5">
    <location>
        <begin position="1468"/>
        <end position="1526"/>
    </location>
</feature>
<accession>A0A4T0WW11</accession>
<feature type="domain" description="THO complex subunitTHOC2 C-terminal" evidence="6">
    <location>
        <begin position="873"/>
        <end position="1165"/>
    </location>
</feature>
<evidence type="ECO:0000313" key="9">
    <source>
        <dbReference type="EMBL" id="TID14954.1"/>
    </source>
</evidence>
<dbReference type="OrthoDB" id="29024at2759"/>
<proteinExistence type="inferred from homology"/>
<comment type="similarity">
    <text evidence="2">Belongs to the THOC2 family.</text>
</comment>
<evidence type="ECO:0000259" key="7">
    <source>
        <dbReference type="Pfam" id="PF11732"/>
    </source>
</evidence>
<evidence type="ECO:0000259" key="8">
    <source>
        <dbReference type="Pfam" id="PF16134"/>
    </source>
</evidence>
<comment type="caution">
    <text evidence="9">The sequence shown here is derived from an EMBL/GenBank/DDBJ whole genome shotgun (WGS) entry which is preliminary data.</text>
</comment>
<dbReference type="InterPro" id="IPR040007">
    <property type="entry name" value="Tho2"/>
</dbReference>
<dbReference type="GO" id="GO:0006397">
    <property type="term" value="P:mRNA processing"/>
    <property type="evidence" value="ECO:0007669"/>
    <property type="project" value="InterPro"/>
</dbReference>
<feature type="compositionally biased region" description="Polar residues" evidence="5">
    <location>
        <begin position="1249"/>
        <end position="1258"/>
    </location>
</feature>
<name>A0A4T0WW11_9ASCO</name>
<reference evidence="9 10" key="1">
    <citation type="journal article" date="2019" name="Front. Genet.">
        <title>Whole-Genome Sequencing of the Opportunistic Yeast Pathogen Candida inconspicua Uncovers Its Hybrid Origin.</title>
        <authorList>
            <person name="Mixao V."/>
            <person name="Hansen A.P."/>
            <person name="Saus E."/>
            <person name="Boekhout T."/>
            <person name="Lass-Florl C."/>
            <person name="Gabaldon T."/>
        </authorList>
    </citation>
    <scope>NUCLEOTIDE SEQUENCE [LARGE SCALE GENOMIC DNA]</scope>
    <source>
        <strain evidence="9 10">CBS 180</strain>
    </source>
</reference>
<feature type="compositionally biased region" description="Polar residues" evidence="5">
    <location>
        <begin position="1583"/>
        <end position="1592"/>
    </location>
</feature>
<dbReference type="GO" id="GO:0006406">
    <property type="term" value="P:mRNA export from nucleus"/>
    <property type="evidence" value="ECO:0007669"/>
    <property type="project" value="InterPro"/>
</dbReference>
<feature type="compositionally biased region" description="Polar residues" evidence="5">
    <location>
        <begin position="1334"/>
        <end position="1347"/>
    </location>
</feature>
<dbReference type="InterPro" id="IPR021726">
    <property type="entry name" value="THO_THOC2_N"/>
</dbReference>
<evidence type="ECO:0000256" key="4">
    <source>
        <dbReference type="ARBA" id="ARBA00023242"/>
    </source>
</evidence>
<feature type="compositionally biased region" description="Low complexity" evidence="5">
    <location>
        <begin position="1527"/>
        <end position="1547"/>
    </location>
</feature>
<dbReference type="InterPro" id="IPR021418">
    <property type="entry name" value="THO_THOC2_C"/>
</dbReference>
<evidence type="ECO:0000256" key="2">
    <source>
        <dbReference type="ARBA" id="ARBA00007857"/>
    </source>
</evidence>
<dbReference type="EMBL" id="SELW01000657">
    <property type="protein sequence ID" value="TID14954.1"/>
    <property type="molecule type" value="Genomic_DNA"/>
</dbReference>
<feature type="compositionally biased region" description="Basic and acidic residues" evidence="5">
    <location>
        <begin position="1348"/>
        <end position="1417"/>
    </location>
</feature>
<feature type="region of interest" description="Disordered" evidence="5">
    <location>
        <begin position="1191"/>
        <end position="1632"/>
    </location>
</feature>
<dbReference type="PANTHER" id="PTHR21597:SF0">
    <property type="entry name" value="THO COMPLEX SUBUNIT 2"/>
    <property type="match status" value="1"/>
</dbReference>
<dbReference type="InterPro" id="IPR032302">
    <property type="entry name" value="THOC2_N"/>
</dbReference>
<evidence type="ECO:0000313" key="10">
    <source>
        <dbReference type="Proteomes" id="UP000307173"/>
    </source>
</evidence>
<dbReference type="Pfam" id="PF11732">
    <property type="entry name" value="Thoc2"/>
    <property type="match status" value="1"/>
</dbReference>
<feature type="domain" description="THO complex subunit 2 N-terminal" evidence="8">
    <location>
        <begin position="29"/>
        <end position="436"/>
    </location>
</feature>